<dbReference type="GO" id="GO:0004719">
    <property type="term" value="F:protein-L-isoaspartate (D-aspartate) O-methyltransferase activity"/>
    <property type="evidence" value="ECO:0007669"/>
    <property type="project" value="UniProtKB-EC"/>
</dbReference>
<dbReference type="PANTHER" id="PTHR11579">
    <property type="entry name" value="PROTEIN-L-ISOASPARTATE O-METHYLTRANSFERASE"/>
    <property type="match status" value="1"/>
</dbReference>
<evidence type="ECO:0000256" key="6">
    <source>
        <dbReference type="ARBA" id="ARBA00022679"/>
    </source>
</evidence>
<dbReference type="OrthoDB" id="73890at2759"/>
<organism evidence="8 9">
    <name type="scientific">Polypedilum vanderplanki</name>
    <name type="common">Sleeping chironomid midge</name>
    <dbReference type="NCBI Taxonomy" id="319348"/>
    <lineage>
        <taxon>Eukaryota</taxon>
        <taxon>Metazoa</taxon>
        <taxon>Ecdysozoa</taxon>
        <taxon>Arthropoda</taxon>
        <taxon>Hexapoda</taxon>
        <taxon>Insecta</taxon>
        <taxon>Pterygota</taxon>
        <taxon>Neoptera</taxon>
        <taxon>Endopterygota</taxon>
        <taxon>Diptera</taxon>
        <taxon>Nematocera</taxon>
        <taxon>Chironomoidea</taxon>
        <taxon>Chironomidae</taxon>
        <taxon>Chironominae</taxon>
        <taxon>Polypedilum</taxon>
        <taxon>Polypedilum</taxon>
    </lineage>
</organism>
<dbReference type="PANTHER" id="PTHR11579:SF0">
    <property type="entry name" value="PROTEIN-L-ISOASPARTATE(D-ASPARTATE) O-METHYLTRANSFERASE"/>
    <property type="match status" value="1"/>
</dbReference>
<evidence type="ECO:0000256" key="1">
    <source>
        <dbReference type="ARBA" id="ARBA00004496"/>
    </source>
</evidence>
<dbReference type="SUPFAM" id="SSF53335">
    <property type="entry name" value="S-adenosyl-L-methionine-dependent methyltransferases"/>
    <property type="match status" value="1"/>
</dbReference>
<protein>
    <recommendedName>
        <fullName evidence="3">protein-L-isoaspartate(D-aspartate) O-methyltransferase</fullName>
        <ecNumber evidence="3">2.1.1.77</ecNumber>
    </recommendedName>
</protein>
<proteinExistence type="inferred from homology"/>
<evidence type="ECO:0000313" key="8">
    <source>
        <dbReference type="EMBL" id="KAG5668423.1"/>
    </source>
</evidence>
<dbReference type="AlphaFoldDB" id="A0A9J6BFP8"/>
<evidence type="ECO:0000256" key="2">
    <source>
        <dbReference type="ARBA" id="ARBA00005369"/>
    </source>
</evidence>
<dbReference type="Proteomes" id="UP001107558">
    <property type="component" value="Chromosome 4"/>
</dbReference>
<keyword evidence="4" id="KW-0963">Cytoplasm</keyword>
<dbReference type="EC" id="2.1.1.77" evidence="3"/>
<name>A0A9J6BFP8_POLVA</name>
<dbReference type="Pfam" id="PF01135">
    <property type="entry name" value="PCMT"/>
    <property type="match status" value="1"/>
</dbReference>
<comment type="subcellular location">
    <subcellularLocation>
        <location evidence="1">Cytoplasm</location>
    </subcellularLocation>
</comment>
<sequence>MSWSIVTDTNEDLVNQLQDCHAVENEIVAKAMKETDRKFYCKLKNPYVDQPDSIGEDAIISAPHMHAYALENLVEVIKPFSKILDVGCGSGYLTSCFARIIEAKAQEKNVPPSGRVYGIDNSAELVKLSIENIKKDEPHFFTEGRIKIVQGDGRKGLMECAPFDVIYCGAASKEIPTELIRQLNIGGRLLCPVGEKGNVQKMEQYDRLNYKDVARKVLTNVMFVSLTD</sequence>
<comment type="caution">
    <text evidence="8">The sequence shown here is derived from an EMBL/GenBank/DDBJ whole genome shotgun (WGS) entry which is preliminary data.</text>
</comment>
<keyword evidence="6" id="KW-0808">Transferase</keyword>
<dbReference type="GO" id="GO:0005737">
    <property type="term" value="C:cytoplasm"/>
    <property type="evidence" value="ECO:0007669"/>
    <property type="project" value="UniProtKB-SubCell"/>
</dbReference>
<evidence type="ECO:0000313" key="9">
    <source>
        <dbReference type="Proteomes" id="UP001107558"/>
    </source>
</evidence>
<reference evidence="8" key="1">
    <citation type="submission" date="2021-03" db="EMBL/GenBank/DDBJ databases">
        <title>Chromosome level genome of the anhydrobiotic midge Polypedilum vanderplanki.</title>
        <authorList>
            <person name="Yoshida Y."/>
            <person name="Kikawada T."/>
            <person name="Gusev O."/>
        </authorList>
    </citation>
    <scope>NUCLEOTIDE SEQUENCE</scope>
    <source>
        <strain evidence="8">NIAS01</strain>
        <tissue evidence="8">Whole body or cell culture</tissue>
    </source>
</reference>
<keyword evidence="5" id="KW-0489">Methyltransferase</keyword>
<dbReference type="InterPro" id="IPR029063">
    <property type="entry name" value="SAM-dependent_MTases_sf"/>
</dbReference>
<keyword evidence="7" id="KW-0949">S-adenosyl-L-methionine</keyword>
<comment type="similarity">
    <text evidence="2">Belongs to the methyltransferase superfamily. L-isoaspartyl/D-aspartyl protein methyltransferase family.</text>
</comment>
<evidence type="ECO:0000256" key="7">
    <source>
        <dbReference type="ARBA" id="ARBA00022691"/>
    </source>
</evidence>
<evidence type="ECO:0000256" key="5">
    <source>
        <dbReference type="ARBA" id="ARBA00022603"/>
    </source>
</evidence>
<dbReference type="EMBL" id="JADBJN010000004">
    <property type="protein sequence ID" value="KAG5668423.1"/>
    <property type="molecule type" value="Genomic_DNA"/>
</dbReference>
<dbReference type="CDD" id="cd02440">
    <property type="entry name" value="AdoMet_MTases"/>
    <property type="match status" value="1"/>
</dbReference>
<dbReference type="PROSITE" id="PS01279">
    <property type="entry name" value="PCMT"/>
    <property type="match status" value="1"/>
</dbReference>
<gene>
    <name evidence="8" type="ORF">PVAND_016363</name>
</gene>
<evidence type="ECO:0000256" key="4">
    <source>
        <dbReference type="ARBA" id="ARBA00022490"/>
    </source>
</evidence>
<accession>A0A9J6BFP8</accession>
<dbReference type="Gene3D" id="3.40.50.150">
    <property type="entry name" value="Vaccinia Virus protein VP39"/>
    <property type="match status" value="1"/>
</dbReference>
<dbReference type="InterPro" id="IPR000682">
    <property type="entry name" value="PCMT"/>
</dbReference>
<dbReference type="GO" id="GO:0032259">
    <property type="term" value="P:methylation"/>
    <property type="evidence" value="ECO:0007669"/>
    <property type="project" value="UniProtKB-KW"/>
</dbReference>
<keyword evidence="9" id="KW-1185">Reference proteome</keyword>
<evidence type="ECO:0000256" key="3">
    <source>
        <dbReference type="ARBA" id="ARBA00011890"/>
    </source>
</evidence>